<keyword evidence="1" id="KW-0446">Lipid-binding</keyword>
<evidence type="ECO:0000256" key="1">
    <source>
        <dbReference type="ARBA" id="ARBA00023121"/>
    </source>
</evidence>
<dbReference type="SUPFAM" id="SSF82549">
    <property type="entry name" value="DAK1/DegV-like"/>
    <property type="match status" value="1"/>
</dbReference>
<reference evidence="2" key="1">
    <citation type="journal article" date="2015" name="Nature">
        <title>Complex archaea that bridge the gap between prokaryotes and eukaryotes.</title>
        <authorList>
            <person name="Spang A."/>
            <person name="Saw J.H."/>
            <person name="Jorgensen S.L."/>
            <person name="Zaremba-Niedzwiedzka K."/>
            <person name="Martijn J."/>
            <person name="Lind A.E."/>
            <person name="van Eijk R."/>
            <person name="Schleper C."/>
            <person name="Guy L."/>
            <person name="Ettema T.J."/>
        </authorList>
    </citation>
    <scope>NUCLEOTIDE SEQUENCE</scope>
</reference>
<dbReference type="GO" id="GO:0008289">
    <property type="term" value="F:lipid binding"/>
    <property type="evidence" value="ECO:0007669"/>
    <property type="project" value="UniProtKB-KW"/>
</dbReference>
<dbReference type="PANTHER" id="PTHR33434">
    <property type="entry name" value="DEGV DOMAIN-CONTAINING PROTEIN DR_1986-RELATED"/>
    <property type="match status" value="1"/>
</dbReference>
<dbReference type="InterPro" id="IPR003797">
    <property type="entry name" value="DegV"/>
</dbReference>
<proteinExistence type="predicted"/>
<dbReference type="PANTHER" id="PTHR33434:SF2">
    <property type="entry name" value="FATTY ACID-BINDING PROTEIN TM_1468"/>
    <property type="match status" value="1"/>
</dbReference>
<dbReference type="PROSITE" id="PS51482">
    <property type="entry name" value="DEGV"/>
    <property type="match status" value="1"/>
</dbReference>
<dbReference type="EMBL" id="LAZR01014749">
    <property type="protein sequence ID" value="KKM16111.1"/>
    <property type="molecule type" value="Genomic_DNA"/>
</dbReference>
<dbReference type="InterPro" id="IPR050270">
    <property type="entry name" value="DegV_domain_contain"/>
</dbReference>
<accession>A0A0F9HLG1</accession>
<dbReference type="Pfam" id="PF02645">
    <property type="entry name" value="DegV"/>
    <property type="match status" value="1"/>
</dbReference>
<organism evidence="2">
    <name type="scientific">marine sediment metagenome</name>
    <dbReference type="NCBI Taxonomy" id="412755"/>
    <lineage>
        <taxon>unclassified sequences</taxon>
        <taxon>metagenomes</taxon>
        <taxon>ecological metagenomes</taxon>
    </lineage>
</organism>
<dbReference type="Gene3D" id="3.30.1180.10">
    <property type="match status" value="1"/>
</dbReference>
<name>A0A0F9HLG1_9ZZZZ</name>
<dbReference type="InterPro" id="IPR043168">
    <property type="entry name" value="DegV_C"/>
</dbReference>
<feature type="non-terminal residue" evidence="2">
    <location>
        <position position="212"/>
    </location>
</feature>
<dbReference type="AlphaFoldDB" id="A0A0F9HLG1"/>
<dbReference type="NCBIfam" id="TIGR00762">
    <property type="entry name" value="DegV"/>
    <property type="match status" value="1"/>
</dbReference>
<gene>
    <name evidence="2" type="ORF">LCGC14_1689160</name>
</gene>
<evidence type="ECO:0000313" key="2">
    <source>
        <dbReference type="EMBL" id="KKM16111.1"/>
    </source>
</evidence>
<evidence type="ECO:0008006" key="3">
    <source>
        <dbReference type="Google" id="ProtNLM"/>
    </source>
</evidence>
<sequence length="212" mass="22824">MTKVAIVTDSSACLPAQFSQAHQITTVPLAFLFDGEMYHDGRLTSRDFYALLRASRKFPTTAAPPPGAFLEAFREAVRTSQASLCIALPATFSGTFNSALAAVDMARQELPDFPVRVVDSHSLAMCHGFAVLSAARAAEQGATMDEAEAVVKDIASRAHLIGALDTLRYLAKSGRVPMAVHWATSLLQIKPILAAQGEEVHSVERVRTMPRA</sequence>
<dbReference type="Gene3D" id="3.40.50.10170">
    <property type="match status" value="1"/>
</dbReference>
<protein>
    <recommendedName>
        <fullName evidence="3">DegV family protein</fullName>
    </recommendedName>
</protein>
<comment type="caution">
    <text evidence="2">The sequence shown here is derived from an EMBL/GenBank/DDBJ whole genome shotgun (WGS) entry which is preliminary data.</text>
</comment>